<dbReference type="Proteomes" id="UP000555546">
    <property type="component" value="Unassembled WGS sequence"/>
</dbReference>
<gene>
    <name evidence="1" type="ORF">FHS76_001380</name>
</gene>
<dbReference type="RefSeq" id="WP_183649823.1">
    <property type="nucleotide sequence ID" value="NZ_JACIJG010000004.1"/>
</dbReference>
<reference evidence="1 2" key="1">
    <citation type="submission" date="2020-08" db="EMBL/GenBank/DDBJ databases">
        <title>Genomic Encyclopedia of Type Strains, Phase IV (KMG-IV): sequencing the most valuable type-strain genomes for metagenomic binning, comparative biology and taxonomic classification.</title>
        <authorList>
            <person name="Goeker M."/>
        </authorList>
    </citation>
    <scope>NUCLEOTIDE SEQUENCE [LARGE SCALE GENOMIC DNA]</scope>
    <source>
        <strain evidence="1 2">DSM 26944</strain>
    </source>
</reference>
<comment type="caution">
    <text evidence="1">The sequence shown here is derived from an EMBL/GenBank/DDBJ whole genome shotgun (WGS) entry which is preliminary data.</text>
</comment>
<sequence>MSNFLTVIAKPSLWNSLDEFFPDDPSFKRGDVRVYGGYDIFRGCALDIENRRVIYETAESIHWPKYNSNLEGSYIRVSIDGDNLCIGTDVFRQIPILFFEEEGICAFSDSLFMLSQLRRHLKIPCKLNDDVAISRSLLGSINSQQLGPRTLIEGVNYLALGTSVRVNLSEKRLSVGMEKIDVRSLFSFDNCDYRSAIRGGAQAIADLLATVTSLKDAEVSIGLSGGHDSRVAWAGIVKNGSEKSVSVRTNRRWAKDLSAVERLCAEANVSIDNARINNALASDQMATWFIFNAGIYDPLHTPNISKPDVSRFSIGGRGADLLKGNYGWMSLDDLLLRRHKRIGEVSVNEAVFREASLGLEEIGISPKDKWASEWHYLAYRNAIHAGRATMDSLVALRPLMQKKLVGVGYSDTNEFPSPEKYRPSMVTDLIIALSPAVAVLPFDEDEKNLDDGFVASRSEYLGTVQAGSPYTVFGHPSGCRAGASETSIKMARERGFTGKKADDIIKRLAEKGYYNIPKRLRPFYDDHLNIVKSELQPPFGASAKASIAAGKLMAFLLVDRPSRTRAFFRRLSRTVQSVRSAYKLIYRRTFSPGISPCAAD</sequence>
<keyword evidence="2" id="KW-1185">Reference proteome</keyword>
<organism evidence="1 2">
    <name type="scientific">Brucella daejeonensis</name>
    <dbReference type="NCBI Taxonomy" id="659015"/>
    <lineage>
        <taxon>Bacteria</taxon>
        <taxon>Pseudomonadati</taxon>
        <taxon>Pseudomonadota</taxon>
        <taxon>Alphaproteobacteria</taxon>
        <taxon>Hyphomicrobiales</taxon>
        <taxon>Brucellaceae</taxon>
        <taxon>Brucella/Ochrobactrum group</taxon>
        <taxon>Brucella</taxon>
    </lineage>
</organism>
<evidence type="ECO:0000313" key="1">
    <source>
        <dbReference type="EMBL" id="MBB5701529.1"/>
    </source>
</evidence>
<proteinExistence type="predicted"/>
<accession>A0A7W9AVT1</accession>
<dbReference type="AlphaFoldDB" id="A0A7W9AVT1"/>
<name>A0A7W9AVT1_9HYPH</name>
<evidence type="ECO:0000313" key="2">
    <source>
        <dbReference type="Proteomes" id="UP000555546"/>
    </source>
</evidence>
<dbReference type="SUPFAM" id="SSF52402">
    <property type="entry name" value="Adenine nucleotide alpha hydrolases-like"/>
    <property type="match status" value="1"/>
</dbReference>
<evidence type="ECO:0008006" key="3">
    <source>
        <dbReference type="Google" id="ProtNLM"/>
    </source>
</evidence>
<dbReference type="EMBL" id="JACIJG010000004">
    <property type="protein sequence ID" value="MBB5701529.1"/>
    <property type="molecule type" value="Genomic_DNA"/>
</dbReference>
<protein>
    <recommendedName>
        <fullName evidence="3">Asparagine synthetase domain-containing protein</fullName>
    </recommendedName>
</protein>